<dbReference type="SUPFAM" id="SSF55008">
    <property type="entry name" value="HMA, heavy metal-associated domain"/>
    <property type="match status" value="1"/>
</dbReference>
<sequence length="70" mass="7961">MQEKTFRISNLHTTEDAEKLTEAMLHVWGISQAEASSQHKTVSIMFDERMASPADFEQAVREAGFELMSE</sequence>
<organism evidence="2 3">
    <name type="scientific">Mesobacillus jeotgali</name>
    <dbReference type="NCBI Taxonomy" id="129985"/>
    <lineage>
        <taxon>Bacteria</taxon>
        <taxon>Bacillati</taxon>
        <taxon>Bacillota</taxon>
        <taxon>Bacilli</taxon>
        <taxon>Bacillales</taxon>
        <taxon>Bacillaceae</taxon>
        <taxon>Mesobacillus</taxon>
    </lineage>
</organism>
<evidence type="ECO:0000259" key="1">
    <source>
        <dbReference type="Pfam" id="PF00403"/>
    </source>
</evidence>
<dbReference type="InterPro" id="IPR006121">
    <property type="entry name" value="HMA_dom"/>
</dbReference>
<dbReference type="RefSeq" id="WP_311076083.1">
    <property type="nucleotide sequence ID" value="NZ_CP134494.1"/>
</dbReference>
<gene>
    <name evidence="2" type="ORF">RH061_11085</name>
</gene>
<protein>
    <submittedName>
        <fullName evidence="2">Heavy-metal-associated domain-containing protein</fullName>
    </submittedName>
</protein>
<evidence type="ECO:0000313" key="2">
    <source>
        <dbReference type="EMBL" id="WNF24988.1"/>
    </source>
</evidence>
<reference evidence="2 3" key="1">
    <citation type="submission" date="2023-09" db="EMBL/GenBank/DDBJ databases">
        <title>Microbial mechanism of fulvic acid promoting antimony reduction mineralization in rice fields.</title>
        <authorList>
            <person name="Chen G."/>
            <person name="Lan J."/>
        </authorList>
    </citation>
    <scope>NUCLEOTIDE SEQUENCE [LARGE SCALE GENOMIC DNA]</scope>
    <source>
        <strain evidence="2 3">PS1</strain>
    </source>
</reference>
<evidence type="ECO:0000313" key="3">
    <source>
        <dbReference type="Proteomes" id="UP001303324"/>
    </source>
</evidence>
<feature type="domain" description="HMA" evidence="1">
    <location>
        <begin position="5"/>
        <end position="66"/>
    </location>
</feature>
<dbReference type="EMBL" id="CP134494">
    <property type="protein sequence ID" value="WNF24988.1"/>
    <property type="molecule type" value="Genomic_DNA"/>
</dbReference>
<name>A0ABY9VMB0_9BACI</name>
<dbReference type="Gene3D" id="3.30.70.100">
    <property type="match status" value="1"/>
</dbReference>
<dbReference type="InterPro" id="IPR036163">
    <property type="entry name" value="HMA_dom_sf"/>
</dbReference>
<proteinExistence type="predicted"/>
<accession>A0ABY9VMB0</accession>
<dbReference type="Proteomes" id="UP001303324">
    <property type="component" value="Chromosome"/>
</dbReference>
<keyword evidence="3" id="KW-1185">Reference proteome</keyword>
<dbReference type="Pfam" id="PF00403">
    <property type="entry name" value="HMA"/>
    <property type="match status" value="1"/>
</dbReference>